<proteinExistence type="predicted"/>
<accession>A0ABQ2RFB6</accession>
<keyword evidence="1" id="KW-1133">Transmembrane helix</keyword>
<comment type="caution">
    <text evidence="2">The sequence shown here is derived from an EMBL/GenBank/DDBJ whole genome shotgun (WGS) entry which is preliminary data.</text>
</comment>
<evidence type="ECO:0008006" key="4">
    <source>
        <dbReference type="Google" id="ProtNLM"/>
    </source>
</evidence>
<name>A0ABQ2RFB6_9GAMM</name>
<keyword evidence="1" id="KW-0812">Transmembrane</keyword>
<keyword evidence="1" id="KW-0472">Membrane</keyword>
<organism evidence="2 3">
    <name type="scientific">Shewanella litoralis</name>
    <dbReference type="NCBI Taxonomy" id="2282700"/>
    <lineage>
        <taxon>Bacteria</taxon>
        <taxon>Pseudomonadati</taxon>
        <taxon>Pseudomonadota</taxon>
        <taxon>Gammaproteobacteria</taxon>
        <taxon>Alteromonadales</taxon>
        <taxon>Shewanellaceae</taxon>
        <taxon>Shewanella</taxon>
    </lineage>
</organism>
<reference evidence="3" key="1">
    <citation type="journal article" date="2019" name="Int. J. Syst. Evol. Microbiol.">
        <title>The Global Catalogue of Microorganisms (GCM) 10K type strain sequencing project: providing services to taxonomists for standard genome sequencing and annotation.</title>
        <authorList>
            <consortium name="The Broad Institute Genomics Platform"/>
            <consortium name="The Broad Institute Genome Sequencing Center for Infectious Disease"/>
            <person name="Wu L."/>
            <person name="Ma J."/>
        </authorList>
    </citation>
    <scope>NUCLEOTIDE SEQUENCE [LARGE SCALE GENOMIC DNA]</scope>
    <source>
        <strain evidence="3">JCM 32306</strain>
    </source>
</reference>
<gene>
    <name evidence="2" type="ORF">GCM10009411_23900</name>
</gene>
<protein>
    <recommendedName>
        <fullName evidence="4">PepSY domain-containing protein</fullName>
    </recommendedName>
</protein>
<dbReference type="Proteomes" id="UP000619118">
    <property type="component" value="Unassembled WGS sequence"/>
</dbReference>
<evidence type="ECO:0000313" key="3">
    <source>
        <dbReference type="Proteomes" id="UP000619118"/>
    </source>
</evidence>
<feature type="transmembrane region" description="Helical" evidence="1">
    <location>
        <begin position="170"/>
        <end position="191"/>
    </location>
</feature>
<evidence type="ECO:0000313" key="2">
    <source>
        <dbReference type="EMBL" id="GGQ23045.1"/>
    </source>
</evidence>
<evidence type="ECO:0000256" key="1">
    <source>
        <dbReference type="SAM" id="Phobius"/>
    </source>
</evidence>
<dbReference type="EMBL" id="BMQX01000016">
    <property type="protein sequence ID" value="GGQ23045.1"/>
    <property type="molecule type" value="Genomic_DNA"/>
</dbReference>
<keyword evidence="3" id="KW-1185">Reference proteome</keyword>
<sequence length="201" mass="22903">MVLMDIDFIHGDTLTATPNIVTLKPVSYPITTLLQHYPDANKIRLTQRQGQAFYQFSSQSQLIILNADTGLPLAPLTEQQAKHIAVSAYTGNGTVSSAHLFEQDAPSELNPKWLPVWQINFADIKQSSLYVSADTGEIVTKRHVYWRLFDVMWMLHIMDYDTRDNIHNNLLTLMASLSLLTALFGTMLLWFRLSHNKKVTR</sequence>